<evidence type="ECO:0000256" key="1">
    <source>
        <dbReference type="ARBA" id="ARBA00004123"/>
    </source>
</evidence>
<dbReference type="PROSITE" id="PS01073">
    <property type="entry name" value="RIBOSOMAL_L24E"/>
    <property type="match status" value="1"/>
</dbReference>
<dbReference type="EMBL" id="KB007805">
    <property type="protein sequence ID" value="ELR25357.1"/>
    <property type="molecule type" value="Genomic_DNA"/>
</dbReference>
<dbReference type="SUPFAM" id="SSF57716">
    <property type="entry name" value="Glucocorticoid receptor-like (DNA-binding domain)"/>
    <property type="match status" value="1"/>
</dbReference>
<dbReference type="GO" id="GO:0005840">
    <property type="term" value="C:ribosome"/>
    <property type="evidence" value="ECO:0007669"/>
    <property type="project" value="UniProtKB-KW"/>
</dbReference>
<evidence type="ECO:0000259" key="5">
    <source>
        <dbReference type="SMART" id="SM00746"/>
    </source>
</evidence>
<dbReference type="Gene3D" id="2.30.170.20">
    <property type="entry name" value="Ribosomal protein L24e"/>
    <property type="match status" value="1"/>
</dbReference>
<evidence type="ECO:0000256" key="4">
    <source>
        <dbReference type="ARBA" id="ARBA00023242"/>
    </source>
</evidence>
<evidence type="ECO:0000313" key="6">
    <source>
        <dbReference type="EMBL" id="ELR25357.1"/>
    </source>
</evidence>
<dbReference type="FunFam" id="2.30.170.20:FF:000001">
    <property type="entry name" value="probable ribosome biogenesis protein RLP24"/>
    <property type="match status" value="1"/>
</dbReference>
<dbReference type="OMA" id="TCYFCSG"/>
<dbReference type="CDD" id="cd00472">
    <property type="entry name" value="Ribosomal_L24e_L24"/>
    <property type="match status" value="1"/>
</dbReference>
<evidence type="ECO:0000256" key="2">
    <source>
        <dbReference type="ARBA" id="ARBA00005647"/>
    </source>
</evidence>
<accession>L8HJG6</accession>
<dbReference type="STRING" id="1257118.L8HJG6"/>
<gene>
    <name evidence="6" type="ORF">ACA1_291650</name>
</gene>
<evidence type="ECO:0000256" key="3">
    <source>
        <dbReference type="ARBA" id="ARBA00022517"/>
    </source>
</evidence>
<dbReference type="PANTHER" id="PTHR10792:SF8">
    <property type="entry name" value="RIBOSOME BIOGENESIS PROTEIN RLP24-RELATED"/>
    <property type="match status" value="1"/>
</dbReference>
<dbReference type="GO" id="GO:0005730">
    <property type="term" value="C:nucleolus"/>
    <property type="evidence" value="ECO:0007669"/>
    <property type="project" value="TreeGrafter"/>
</dbReference>
<comment type="subcellular location">
    <subcellularLocation>
        <location evidence="1">Nucleus</location>
    </subcellularLocation>
</comment>
<dbReference type="InterPro" id="IPR038630">
    <property type="entry name" value="L24e/L24_sf"/>
</dbReference>
<dbReference type="InterPro" id="IPR023442">
    <property type="entry name" value="Ribosomal_eL24_CS"/>
</dbReference>
<dbReference type="PANTHER" id="PTHR10792">
    <property type="entry name" value="60S RIBOSOMAL PROTEIN L24"/>
    <property type="match status" value="1"/>
</dbReference>
<dbReference type="OrthoDB" id="10262490at2759"/>
<dbReference type="GO" id="GO:0042273">
    <property type="term" value="P:ribosomal large subunit biogenesis"/>
    <property type="evidence" value="ECO:0007669"/>
    <property type="project" value="TreeGrafter"/>
</dbReference>
<dbReference type="AlphaFoldDB" id="L8HJG6"/>
<feature type="domain" description="TRASH" evidence="5">
    <location>
        <begin position="6"/>
        <end position="44"/>
    </location>
</feature>
<proteinExistence type="inferred from homology"/>
<dbReference type="InterPro" id="IPR056366">
    <property type="entry name" value="Ribosomal_eL24"/>
</dbReference>
<dbReference type="GO" id="GO:0003735">
    <property type="term" value="F:structural constituent of ribosome"/>
    <property type="evidence" value="ECO:0007669"/>
    <property type="project" value="InterPro"/>
</dbReference>
<keyword evidence="4" id="KW-0539">Nucleus</keyword>
<dbReference type="RefSeq" id="XP_004368112.1">
    <property type="nucleotide sequence ID" value="XM_004368055.1"/>
</dbReference>
<dbReference type="VEuPathDB" id="AmoebaDB:ACA1_291650"/>
<keyword evidence="3" id="KW-0690">Ribosome biogenesis</keyword>
<comment type="similarity">
    <text evidence="2">Belongs to the eukaryotic ribosomal protein eL24 family.</text>
</comment>
<reference evidence="6 7" key="1">
    <citation type="journal article" date="2013" name="Genome Biol.">
        <title>Genome of Acanthamoeba castellanii highlights extensive lateral gene transfer and early evolution of tyrosine kinase signaling.</title>
        <authorList>
            <person name="Clarke M."/>
            <person name="Lohan A.J."/>
            <person name="Liu B."/>
            <person name="Lagkouvardos I."/>
            <person name="Roy S."/>
            <person name="Zafar N."/>
            <person name="Bertelli C."/>
            <person name="Schilde C."/>
            <person name="Kianianmomeni A."/>
            <person name="Burglin T.R."/>
            <person name="Frech C."/>
            <person name="Turcotte B."/>
            <person name="Kopec K.O."/>
            <person name="Synnott J.M."/>
            <person name="Choo C."/>
            <person name="Paponov I."/>
            <person name="Finkler A."/>
            <person name="Soon Heng Tan C."/>
            <person name="Hutchins A.P."/>
            <person name="Weinmeier T."/>
            <person name="Rattei T."/>
            <person name="Chu J.S."/>
            <person name="Gimenez G."/>
            <person name="Irimia M."/>
            <person name="Rigden D.J."/>
            <person name="Fitzpatrick D.A."/>
            <person name="Lorenzo-Morales J."/>
            <person name="Bateman A."/>
            <person name="Chiu C.H."/>
            <person name="Tang P."/>
            <person name="Hegemann P."/>
            <person name="Fromm H."/>
            <person name="Raoult D."/>
            <person name="Greub G."/>
            <person name="Miranda-Saavedra D."/>
            <person name="Chen N."/>
            <person name="Nash P."/>
            <person name="Ginger M.L."/>
            <person name="Horn M."/>
            <person name="Schaap P."/>
            <person name="Caler L."/>
            <person name="Loftus B."/>
        </authorList>
    </citation>
    <scope>NUCLEOTIDE SEQUENCE [LARGE SCALE GENOMIC DNA]</scope>
    <source>
        <strain evidence="6 7">Neff</strain>
    </source>
</reference>
<dbReference type="KEGG" id="acan:ACA1_291650"/>
<keyword evidence="6" id="KW-0687">Ribonucleoprotein</keyword>
<keyword evidence="7" id="KW-1185">Reference proteome</keyword>
<name>L8HJG6_ACACF</name>
<keyword evidence="6" id="KW-0689">Ribosomal protein</keyword>
<dbReference type="SMART" id="SM00746">
    <property type="entry name" value="TRASH"/>
    <property type="match status" value="1"/>
</dbReference>
<dbReference type="InterPro" id="IPR000988">
    <property type="entry name" value="Ribosomal_eL24-rel_N"/>
</dbReference>
<dbReference type="GeneID" id="14926407"/>
<dbReference type="Proteomes" id="UP000011083">
    <property type="component" value="Unassembled WGS sequence"/>
</dbReference>
<protein>
    <submittedName>
        <fullName evidence="6">Ribosomal protein L24e, putative</fullName>
    </submittedName>
</protein>
<evidence type="ECO:0000313" key="7">
    <source>
        <dbReference type="Proteomes" id="UP000011083"/>
    </source>
</evidence>
<dbReference type="InterPro" id="IPR011017">
    <property type="entry name" value="TRASH_dom"/>
</dbReference>
<dbReference type="Pfam" id="PF01246">
    <property type="entry name" value="Ribosomal_L24e"/>
    <property type="match status" value="1"/>
</dbReference>
<sequence>MRIEKCWFCGSPVYPGHGIAFVRNDAKVFRFCRSKCHKNFKMKRNPRKLRWTKAFRRAHGKEMVVDSTLEFEKRRNRPVKYDRDLVRHTLQAMKRVDEIKGAREKSFYRQRMKEAKTQEAKANLRDLQKYKQNVIKVPASIVKTPTKVKVLAAPAKMEVTDN</sequence>
<organism evidence="6 7">
    <name type="scientific">Acanthamoeba castellanii (strain ATCC 30010 / Neff)</name>
    <dbReference type="NCBI Taxonomy" id="1257118"/>
    <lineage>
        <taxon>Eukaryota</taxon>
        <taxon>Amoebozoa</taxon>
        <taxon>Discosea</taxon>
        <taxon>Longamoebia</taxon>
        <taxon>Centramoebida</taxon>
        <taxon>Acanthamoebidae</taxon>
        <taxon>Acanthamoeba</taxon>
    </lineage>
</organism>